<gene>
    <name evidence="1" type="ORF">GJ699_02375</name>
</gene>
<organism evidence="1 2">
    <name type="scientific">Duganella guangzhouensis</name>
    <dbReference type="NCBI Taxonomy" id="2666084"/>
    <lineage>
        <taxon>Bacteria</taxon>
        <taxon>Pseudomonadati</taxon>
        <taxon>Pseudomonadota</taxon>
        <taxon>Betaproteobacteria</taxon>
        <taxon>Burkholderiales</taxon>
        <taxon>Oxalobacteraceae</taxon>
        <taxon>Telluria group</taxon>
        <taxon>Duganella</taxon>
    </lineage>
</organism>
<sequence>MNDRVSQELLAAAAAQAATQAIADAADVIDFERLITIEDHKLVADSLGVAKAFKKAHKYILRQIDQMRDSKQPEIANHWRLNFEPRIRTYKTGKGQTRQSRMYLMTKDGLSELAMSFTGDRARLVRIRFIAAFNAMADQLQNQGNNLVRQFFATEVQYTNEKSKVSASARNMRLWQKKKPELTGTMDRLRADIQLKLGLEVPGQLDKR</sequence>
<dbReference type="EMBL" id="WKJK01000001">
    <property type="protein sequence ID" value="MRW88826.1"/>
    <property type="molecule type" value="Genomic_DNA"/>
</dbReference>
<accession>A0A6I2KX82</accession>
<dbReference type="Proteomes" id="UP000433309">
    <property type="component" value="Unassembled WGS sequence"/>
</dbReference>
<keyword evidence="2" id="KW-1185">Reference proteome</keyword>
<comment type="caution">
    <text evidence="1">The sequence shown here is derived from an EMBL/GenBank/DDBJ whole genome shotgun (WGS) entry which is preliminary data.</text>
</comment>
<proteinExistence type="predicted"/>
<dbReference type="NCBIfam" id="TIGR02681">
    <property type="entry name" value="phage_pRha"/>
    <property type="match status" value="1"/>
</dbReference>
<evidence type="ECO:0008006" key="3">
    <source>
        <dbReference type="Google" id="ProtNLM"/>
    </source>
</evidence>
<reference evidence="1 2" key="1">
    <citation type="submission" date="2019-11" db="EMBL/GenBank/DDBJ databases">
        <title>Novel species isolated from a subtropical stream in China.</title>
        <authorList>
            <person name="Lu H."/>
        </authorList>
    </citation>
    <scope>NUCLEOTIDE SEQUENCE [LARGE SCALE GENOMIC DNA]</scope>
    <source>
        <strain evidence="1 2">FT80W</strain>
    </source>
</reference>
<evidence type="ECO:0000313" key="1">
    <source>
        <dbReference type="EMBL" id="MRW88826.1"/>
    </source>
</evidence>
<evidence type="ECO:0000313" key="2">
    <source>
        <dbReference type="Proteomes" id="UP000433309"/>
    </source>
</evidence>
<dbReference type="RefSeq" id="WP_154372705.1">
    <property type="nucleotide sequence ID" value="NZ_WKJK01000001.1"/>
</dbReference>
<dbReference type="InterPro" id="IPR014054">
    <property type="entry name" value="Phage_regulatory_Rha"/>
</dbReference>
<dbReference type="Pfam" id="PF09669">
    <property type="entry name" value="Phage_pRha"/>
    <property type="match status" value="1"/>
</dbReference>
<protein>
    <recommendedName>
        <fullName evidence="3">Rha family transcriptional regulator</fullName>
    </recommendedName>
</protein>
<dbReference type="AlphaFoldDB" id="A0A6I2KX82"/>
<name>A0A6I2KX82_9BURK</name>